<dbReference type="RefSeq" id="WP_269414682.1">
    <property type="nucleotide sequence ID" value="NZ_JAPWGL010000002.1"/>
</dbReference>
<accession>A0ABT4KVB8</accession>
<dbReference type="Pfam" id="PF19124">
    <property type="entry name" value="DUF5808"/>
    <property type="match status" value="1"/>
</dbReference>
<keyword evidence="1" id="KW-0812">Transmembrane</keyword>
<comment type="caution">
    <text evidence="3">The sequence shown here is derived from an EMBL/GenBank/DDBJ whole genome shotgun (WGS) entry which is preliminary data.</text>
</comment>
<dbReference type="EMBL" id="JAPWGL010000002">
    <property type="protein sequence ID" value="MCZ4222879.1"/>
    <property type="molecule type" value="Genomic_DNA"/>
</dbReference>
<dbReference type="InterPro" id="IPR043831">
    <property type="entry name" value="DUF5808"/>
</dbReference>
<sequence>MEQDFQHDNPENWKWGMFYFNRNDSRFIVPKRVQVLGWTLNFAHPISYIIILLILAFVLYKSFKN</sequence>
<evidence type="ECO:0000256" key="1">
    <source>
        <dbReference type="SAM" id="Phobius"/>
    </source>
</evidence>
<keyword evidence="1" id="KW-1133">Transmembrane helix</keyword>
<name>A0ABT4KVB8_9SPHI</name>
<evidence type="ECO:0000313" key="3">
    <source>
        <dbReference type="EMBL" id="MCZ4222879.1"/>
    </source>
</evidence>
<protein>
    <submittedName>
        <fullName evidence="3">DUF5808 domain-containing protein</fullName>
    </submittedName>
</protein>
<evidence type="ECO:0000313" key="4">
    <source>
        <dbReference type="Proteomes" id="UP001144341"/>
    </source>
</evidence>
<keyword evidence="4" id="KW-1185">Reference proteome</keyword>
<proteinExistence type="predicted"/>
<feature type="transmembrane region" description="Helical" evidence="1">
    <location>
        <begin position="42"/>
        <end position="60"/>
    </location>
</feature>
<gene>
    <name evidence="3" type="ORF">O0931_06160</name>
</gene>
<dbReference type="Proteomes" id="UP001144341">
    <property type="component" value="Unassembled WGS sequence"/>
</dbReference>
<feature type="domain" description="DUF5808" evidence="2">
    <location>
        <begin position="22"/>
        <end position="48"/>
    </location>
</feature>
<keyword evidence="1" id="KW-0472">Membrane</keyword>
<reference evidence="3" key="1">
    <citation type="submission" date="2022-12" db="EMBL/GenBank/DDBJ databases">
        <title>Genome sequence of SJ11.</title>
        <authorList>
            <person name="Woo H."/>
        </authorList>
    </citation>
    <scope>NUCLEOTIDE SEQUENCE</scope>
    <source>
        <strain evidence="3">SJ11</strain>
    </source>
</reference>
<organism evidence="3 4">
    <name type="scientific">Pedobacter rhodius</name>
    <dbReference type="NCBI Taxonomy" id="3004098"/>
    <lineage>
        <taxon>Bacteria</taxon>
        <taxon>Pseudomonadati</taxon>
        <taxon>Bacteroidota</taxon>
        <taxon>Sphingobacteriia</taxon>
        <taxon>Sphingobacteriales</taxon>
        <taxon>Sphingobacteriaceae</taxon>
        <taxon>Pedobacter</taxon>
    </lineage>
</organism>
<evidence type="ECO:0000259" key="2">
    <source>
        <dbReference type="Pfam" id="PF19124"/>
    </source>
</evidence>